<sequence length="231" mass="26014">MLTDRQRTLLNALMNQYIKTGEPIGSELLVDTYHLSVSSATVRNEMLALDTLGYLEKLHTSSGRVPTEKAYSYYVAEYAKNPVLNARYKERLSQLVPTSKYPSSREIVKDVSRNIADIAHEFILTAFADNDFYYTGLSHLFTKPEYGEAESIKNLSEIIDAFDATLKELYRTIPEETHTFIGSKNPIDKSSSLITVRIGANGPILALLGPMRMRYDVNIALLEYCQSLLAD</sequence>
<protein>
    <recommendedName>
        <fullName evidence="9">Heat-inducible transcription repressor HrcA C-terminal domain-containing protein</fullName>
    </recommendedName>
</protein>
<accession>A0A1G2A9E0</accession>
<dbReference type="InterPro" id="IPR021153">
    <property type="entry name" value="HrcA_C"/>
</dbReference>
<dbReference type="EMBL" id="MHJU01000012">
    <property type="protein sequence ID" value="OGY73441.1"/>
    <property type="molecule type" value="Genomic_DNA"/>
</dbReference>
<organism evidence="7 8">
    <name type="scientific">Candidatus Jacksonbacteria bacterium RIFCSPLOWO2_02_FULL_44_20</name>
    <dbReference type="NCBI Taxonomy" id="1798460"/>
    <lineage>
        <taxon>Bacteria</taxon>
        <taxon>Candidatus Jacksoniibacteriota</taxon>
    </lineage>
</organism>
<dbReference type="AlphaFoldDB" id="A0A1G2A9E0"/>
<proteinExistence type="predicted"/>
<name>A0A1G2A9E0_9BACT</name>
<feature type="domain" description="Heat-inducible transcription repressor HrcA C-terminal" evidence="5">
    <location>
        <begin position="84"/>
        <end position="216"/>
    </location>
</feature>
<keyword evidence="2" id="KW-0805">Transcription regulation</keyword>
<dbReference type="InterPro" id="IPR036390">
    <property type="entry name" value="WH_DNA-bd_sf"/>
</dbReference>
<evidence type="ECO:0000256" key="2">
    <source>
        <dbReference type="ARBA" id="ARBA00023015"/>
    </source>
</evidence>
<evidence type="ECO:0000256" key="4">
    <source>
        <dbReference type="ARBA" id="ARBA00023163"/>
    </source>
</evidence>
<keyword evidence="4" id="KW-0804">Transcription</keyword>
<dbReference type="Gene3D" id="3.30.450.40">
    <property type="match status" value="1"/>
</dbReference>
<dbReference type="Pfam" id="PF03444">
    <property type="entry name" value="WHD_HrcA"/>
    <property type="match status" value="1"/>
</dbReference>
<keyword evidence="1" id="KW-0678">Repressor</keyword>
<reference evidence="7 8" key="1">
    <citation type="journal article" date="2016" name="Nat. Commun.">
        <title>Thousands of microbial genomes shed light on interconnected biogeochemical processes in an aquifer system.</title>
        <authorList>
            <person name="Anantharaman K."/>
            <person name="Brown C.T."/>
            <person name="Hug L.A."/>
            <person name="Sharon I."/>
            <person name="Castelle C.J."/>
            <person name="Probst A.J."/>
            <person name="Thomas B.C."/>
            <person name="Singh A."/>
            <person name="Wilkins M.J."/>
            <person name="Karaoz U."/>
            <person name="Brodie E.L."/>
            <person name="Williams K.H."/>
            <person name="Hubbard S.S."/>
            <person name="Banfield J.F."/>
        </authorList>
    </citation>
    <scope>NUCLEOTIDE SEQUENCE [LARGE SCALE GENOMIC DNA]</scope>
</reference>
<dbReference type="SUPFAM" id="SSF55781">
    <property type="entry name" value="GAF domain-like"/>
    <property type="match status" value="1"/>
</dbReference>
<dbReference type="Gene3D" id="1.10.10.10">
    <property type="entry name" value="Winged helix-like DNA-binding domain superfamily/Winged helix DNA-binding domain"/>
    <property type="match status" value="1"/>
</dbReference>
<dbReference type="GO" id="GO:0003677">
    <property type="term" value="F:DNA binding"/>
    <property type="evidence" value="ECO:0007669"/>
    <property type="project" value="InterPro"/>
</dbReference>
<dbReference type="Proteomes" id="UP000178315">
    <property type="component" value="Unassembled WGS sequence"/>
</dbReference>
<dbReference type="InterPro" id="IPR036388">
    <property type="entry name" value="WH-like_DNA-bd_sf"/>
</dbReference>
<dbReference type="PANTHER" id="PTHR34824:SF1">
    <property type="entry name" value="HEAT-INDUCIBLE TRANSCRIPTION REPRESSOR HRCA"/>
    <property type="match status" value="1"/>
</dbReference>
<gene>
    <name evidence="7" type="ORF">A3H61_04800</name>
</gene>
<dbReference type="GO" id="GO:0045892">
    <property type="term" value="P:negative regulation of DNA-templated transcription"/>
    <property type="evidence" value="ECO:0007669"/>
    <property type="project" value="TreeGrafter"/>
</dbReference>
<keyword evidence="3" id="KW-0346">Stress response</keyword>
<comment type="caution">
    <text evidence="7">The sequence shown here is derived from an EMBL/GenBank/DDBJ whole genome shotgun (WGS) entry which is preliminary data.</text>
</comment>
<dbReference type="InterPro" id="IPR029016">
    <property type="entry name" value="GAF-like_dom_sf"/>
</dbReference>
<dbReference type="SUPFAM" id="SSF46785">
    <property type="entry name" value="Winged helix' DNA-binding domain"/>
    <property type="match status" value="1"/>
</dbReference>
<evidence type="ECO:0000259" key="5">
    <source>
        <dbReference type="Pfam" id="PF01628"/>
    </source>
</evidence>
<evidence type="ECO:0000259" key="6">
    <source>
        <dbReference type="Pfam" id="PF03444"/>
    </source>
</evidence>
<evidence type="ECO:0000313" key="8">
    <source>
        <dbReference type="Proteomes" id="UP000178315"/>
    </source>
</evidence>
<dbReference type="PANTHER" id="PTHR34824">
    <property type="entry name" value="HEAT-INDUCIBLE TRANSCRIPTION REPRESSOR HRCA"/>
    <property type="match status" value="1"/>
</dbReference>
<evidence type="ECO:0008006" key="9">
    <source>
        <dbReference type="Google" id="ProtNLM"/>
    </source>
</evidence>
<dbReference type="InterPro" id="IPR002571">
    <property type="entry name" value="HrcA"/>
</dbReference>
<evidence type="ECO:0000313" key="7">
    <source>
        <dbReference type="EMBL" id="OGY73441.1"/>
    </source>
</evidence>
<dbReference type="Pfam" id="PF01628">
    <property type="entry name" value="HrcA"/>
    <property type="match status" value="1"/>
</dbReference>
<evidence type="ECO:0000256" key="1">
    <source>
        <dbReference type="ARBA" id="ARBA00022491"/>
    </source>
</evidence>
<dbReference type="InterPro" id="IPR005104">
    <property type="entry name" value="WHTH_HrcA_DNA-bd"/>
</dbReference>
<evidence type="ECO:0000256" key="3">
    <source>
        <dbReference type="ARBA" id="ARBA00023016"/>
    </source>
</evidence>
<feature type="domain" description="Winged helix-turn-helix transcription repressor HrcA DNA-binding" evidence="6">
    <location>
        <begin position="1"/>
        <end position="72"/>
    </location>
</feature>